<gene>
    <name evidence="2" type="ORF">C8A04DRAFT_15649</name>
</gene>
<feature type="compositionally biased region" description="Polar residues" evidence="1">
    <location>
        <begin position="285"/>
        <end position="299"/>
    </location>
</feature>
<feature type="compositionally biased region" description="Acidic residues" evidence="1">
    <location>
        <begin position="429"/>
        <end position="443"/>
    </location>
</feature>
<dbReference type="Proteomes" id="UP001302676">
    <property type="component" value="Unassembled WGS sequence"/>
</dbReference>
<evidence type="ECO:0008006" key="4">
    <source>
        <dbReference type="Google" id="ProtNLM"/>
    </source>
</evidence>
<feature type="region of interest" description="Disordered" evidence="1">
    <location>
        <begin position="276"/>
        <end position="328"/>
    </location>
</feature>
<evidence type="ECO:0000313" key="3">
    <source>
        <dbReference type="Proteomes" id="UP001302676"/>
    </source>
</evidence>
<organism evidence="2 3">
    <name type="scientific">Dichotomopilus funicola</name>
    <dbReference type="NCBI Taxonomy" id="1934379"/>
    <lineage>
        <taxon>Eukaryota</taxon>
        <taxon>Fungi</taxon>
        <taxon>Dikarya</taxon>
        <taxon>Ascomycota</taxon>
        <taxon>Pezizomycotina</taxon>
        <taxon>Sordariomycetes</taxon>
        <taxon>Sordariomycetidae</taxon>
        <taxon>Sordariales</taxon>
        <taxon>Chaetomiaceae</taxon>
        <taxon>Dichotomopilus</taxon>
    </lineage>
</organism>
<feature type="compositionally biased region" description="Polar residues" evidence="1">
    <location>
        <begin position="70"/>
        <end position="86"/>
    </location>
</feature>
<feature type="compositionally biased region" description="Pro residues" evidence="1">
    <location>
        <begin position="303"/>
        <end position="318"/>
    </location>
</feature>
<keyword evidence="3" id="KW-1185">Reference proteome</keyword>
<dbReference type="EMBL" id="MU853654">
    <property type="protein sequence ID" value="KAK4139673.1"/>
    <property type="molecule type" value="Genomic_DNA"/>
</dbReference>
<feature type="region of interest" description="Disordered" evidence="1">
    <location>
        <begin position="407"/>
        <end position="451"/>
    </location>
</feature>
<evidence type="ECO:0000256" key="1">
    <source>
        <dbReference type="SAM" id="MobiDB-lite"/>
    </source>
</evidence>
<reference evidence="2" key="2">
    <citation type="submission" date="2023-05" db="EMBL/GenBank/DDBJ databases">
        <authorList>
            <consortium name="Lawrence Berkeley National Laboratory"/>
            <person name="Steindorff A."/>
            <person name="Hensen N."/>
            <person name="Bonometti L."/>
            <person name="Westerberg I."/>
            <person name="Brannstrom I.O."/>
            <person name="Guillou S."/>
            <person name="Cros-Aarteil S."/>
            <person name="Calhoun S."/>
            <person name="Haridas S."/>
            <person name="Kuo A."/>
            <person name="Mondo S."/>
            <person name="Pangilinan J."/>
            <person name="Riley R."/>
            <person name="Labutti K."/>
            <person name="Andreopoulos B."/>
            <person name="Lipzen A."/>
            <person name="Chen C."/>
            <person name="Yanf M."/>
            <person name="Daum C."/>
            <person name="Ng V."/>
            <person name="Clum A."/>
            <person name="Ohm R."/>
            <person name="Martin F."/>
            <person name="Silar P."/>
            <person name="Natvig D."/>
            <person name="Lalanne C."/>
            <person name="Gautier V."/>
            <person name="Ament-Velasquez S.L."/>
            <person name="Kruys A."/>
            <person name="Hutchinson M.I."/>
            <person name="Powell A.J."/>
            <person name="Barry K."/>
            <person name="Miller A.N."/>
            <person name="Grigoriev I.V."/>
            <person name="Debuchy R."/>
            <person name="Gladieux P."/>
            <person name="Thoren M.H."/>
            <person name="Johannesson H."/>
        </authorList>
    </citation>
    <scope>NUCLEOTIDE SEQUENCE</scope>
    <source>
        <strain evidence="2">CBS 141.50</strain>
    </source>
</reference>
<protein>
    <recommendedName>
        <fullName evidence="4">Transcription factor Iwr1 domain-containing protein</fullName>
    </recommendedName>
</protein>
<proteinExistence type="predicted"/>
<sequence length="451" mass="48587">MNEMGIRFESLGPTLEQHRAWRLGETFQEDHHAEIESALRQTASITGFGGRLRGIARSCRGDHSPARSEVTLSVTKARTPGESPTPSVDRPSTPVPVATPLLFPTTLHPSLAFTRRVPSGETVVTFPLSALALPPKPCLKRRRLDTDVDGPGTFSISCKKRRLLRHLITSRLSQAYSLPATHILNREAVTSGSKRIVKLTAIMSARRLNNTVTTAPQAQPSQQPSPSTWLRRAAVLNSLRSRVHAVAAERANGGPIPDVAAAQAYVFQQRHGSPTALIGGRYPITSPSQSGSGSGNKDTASLPPTPAQRPPSAGPHPPHSGTGHHGHVQCTRVRIPSPQLRPLRSPELRVSRPLIPLEDIEPLYNEDWSGDDSMAFPTSELESRYLYDDDDSGDEGEGAVYADFSVIFGGGGSESDDEGKEKSAGSDGGGEDDCFEDYMDDLDGIPWGEPA</sequence>
<name>A0AAN6ZJ26_9PEZI</name>
<comment type="caution">
    <text evidence="2">The sequence shown here is derived from an EMBL/GenBank/DDBJ whole genome shotgun (WGS) entry which is preliminary data.</text>
</comment>
<dbReference type="GeneID" id="87815180"/>
<dbReference type="AlphaFoldDB" id="A0AAN6ZJ26"/>
<accession>A0AAN6ZJ26</accession>
<evidence type="ECO:0000313" key="2">
    <source>
        <dbReference type="EMBL" id="KAK4139673.1"/>
    </source>
</evidence>
<dbReference type="RefSeq" id="XP_062633044.1">
    <property type="nucleotide sequence ID" value="XM_062778567.1"/>
</dbReference>
<reference evidence="2" key="1">
    <citation type="journal article" date="2023" name="Mol. Phylogenet. Evol.">
        <title>Genome-scale phylogeny and comparative genomics of the fungal order Sordariales.</title>
        <authorList>
            <person name="Hensen N."/>
            <person name="Bonometti L."/>
            <person name="Westerberg I."/>
            <person name="Brannstrom I.O."/>
            <person name="Guillou S."/>
            <person name="Cros-Aarteil S."/>
            <person name="Calhoun S."/>
            <person name="Haridas S."/>
            <person name="Kuo A."/>
            <person name="Mondo S."/>
            <person name="Pangilinan J."/>
            <person name="Riley R."/>
            <person name="LaButti K."/>
            <person name="Andreopoulos B."/>
            <person name="Lipzen A."/>
            <person name="Chen C."/>
            <person name="Yan M."/>
            <person name="Daum C."/>
            <person name="Ng V."/>
            <person name="Clum A."/>
            <person name="Steindorff A."/>
            <person name="Ohm R.A."/>
            <person name="Martin F."/>
            <person name="Silar P."/>
            <person name="Natvig D.O."/>
            <person name="Lalanne C."/>
            <person name="Gautier V."/>
            <person name="Ament-Velasquez S.L."/>
            <person name="Kruys A."/>
            <person name="Hutchinson M.I."/>
            <person name="Powell A.J."/>
            <person name="Barry K."/>
            <person name="Miller A.N."/>
            <person name="Grigoriev I.V."/>
            <person name="Debuchy R."/>
            <person name="Gladieux P."/>
            <person name="Hiltunen Thoren M."/>
            <person name="Johannesson H."/>
        </authorList>
    </citation>
    <scope>NUCLEOTIDE SEQUENCE</scope>
    <source>
        <strain evidence="2">CBS 141.50</strain>
    </source>
</reference>
<feature type="region of interest" description="Disordered" evidence="1">
    <location>
        <begin position="59"/>
        <end position="95"/>
    </location>
</feature>